<comment type="subcellular location">
    <subcellularLocation>
        <location evidence="1">Cell membrane</location>
        <topology evidence="1">Multi-pass membrane protein</topology>
    </subcellularLocation>
</comment>
<keyword evidence="4 7" id="KW-0812">Transmembrane</keyword>
<dbReference type="Gene3D" id="1.20.1250.20">
    <property type="entry name" value="MFS general substrate transporter like domains"/>
    <property type="match status" value="1"/>
</dbReference>
<protein>
    <submittedName>
        <fullName evidence="9">EmrB/QacA subfamily drug resistance transporter</fullName>
    </submittedName>
</protein>
<feature type="transmembrane region" description="Helical" evidence="7">
    <location>
        <begin position="98"/>
        <end position="119"/>
    </location>
</feature>
<feature type="transmembrane region" description="Helical" evidence="7">
    <location>
        <begin position="39"/>
        <end position="60"/>
    </location>
</feature>
<keyword evidence="6 7" id="KW-0472">Membrane</keyword>
<feature type="domain" description="Major facilitator superfamily (MFS) profile" evidence="8">
    <location>
        <begin position="1"/>
        <end position="266"/>
    </location>
</feature>
<keyword evidence="3" id="KW-1003">Cell membrane</keyword>
<dbReference type="Pfam" id="PF07690">
    <property type="entry name" value="MFS_1"/>
    <property type="match status" value="1"/>
</dbReference>
<reference evidence="9 10" key="1">
    <citation type="submission" date="2023-07" db="EMBL/GenBank/DDBJ databases">
        <title>Sorghum-associated microbial communities from plants grown in Nebraska, USA.</title>
        <authorList>
            <person name="Schachtman D."/>
        </authorList>
    </citation>
    <scope>NUCLEOTIDE SEQUENCE [LARGE SCALE GENOMIC DNA]</scope>
    <source>
        <strain evidence="9 10">BE143</strain>
    </source>
</reference>
<dbReference type="InterPro" id="IPR011701">
    <property type="entry name" value="MFS"/>
</dbReference>
<evidence type="ECO:0000256" key="1">
    <source>
        <dbReference type="ARBA" id="ARBA00004651"/>
    </source>
</evidence>
<organism evidence="9 10">
    <name type="scientific">Paenibacillus peoriae</name>
    <dbReference type="NCBI Taxonomy" id="59893"/>
    <lineage>
        <taxon>Bacteria</taxon>
        <taxon>Bacillati</taxon>
        <taxon>Bacillota</taxon>
        <taxon>Bacilli</taxon>
        <taxon>Bacillales</taxon>
        <taxon>Paenibacillaceae</taxon>
        <taxon>Paenibacillus</taxon>
    </lineage>
</organism>
<dbReference type="PROSITE" id="PS50850">
    <property type="entry name" value="MFS"/>
    <property type="match status" value="1"/>
</dbReference>
<dbReference type="Gene3D" id="1.20.1720.10">
    <property type="entry name" value="Multidrug resistance protein D"/>
    <property type="match status" value="1"/>
</dbReference>
<feature type="transmembrane region" description="Helical" evidence="7">
    <location>
        <begin position="161"/>
        <end position="177"/>
    </location>
</feature>
<evidence type="ECO:0000313" key="9">
    <source>
        <dbReference type="EMBL" id="MDR6775900.1"/>
    </source>
</evidence>
<evidence type="ECO:0000256" key="3">
    <source>
        <dbReference type="ARBA" id="ARBA00022475"/>
    </source>
</evidence>
<evidence type="ECO:0000256" key="5">
    <source>
        <dbReference type="ARBA" id="ARBA00022989"/>
    </source>
</evidence>
<keyword evidence="10" id="KW-1185">Reference proteome</keyword>
<accession>A0ABU1Q8H0</accession>
<dbReference type="InterPro" id="IPR020846">
    <property type="entry name" value="MFS_dom"/>
</dbReference>
<dbReference type="NCBIfam" id="TIGR00711">
    <property type="entry name" value="efflux_EmrB"/>
    <property type="match status" value="1"/>
</dbReference>
<dbReference type="InterPro" id="IPR004638">
    <property type="entry name" value="EmrB-like"/>
</dbReference>
<keyword evidence="5 7" id="KW-1133">Transmembrane helix</keyword>
<dbReference type="SUPFAM" id="SSF103473">
    <property type="entry name" value="MFS general substrate transporter"/>
    <property type="match status" value="1"/>
</dbReference>
<dbReference type="PANTHER" id="PTHR42718">
    <property type="entry name" value="MAJOR FACILITATOR SUPERFAMILY MULTIDRUG TRANSPORTER MFSC"/>
    <property type="match status" value="1"/>
</dbReference>
<evidence type="ECO:0000256" key="2">
    <source>
        <dbReference type="ARBA" id="ARBA00022448"/>
    </source>
</evidence>
<dbReference type="InterPro" id="IPR036259">
    <property type="entry name" value="MFS_trans_sf"/>
</dbReference>
<name>A0ABU1Q8H0_9BACL</name>
<evidence type="ECO:0000256" key="6">
    <source>
        <dbReference type="ARBA" id="ARBA00023136"/>
    </source>
</evidence>
<comment type="caution">
    <text evidence="9">The sequence shown here is derived from an EMBL/GenBank/DDBJ whole genome shotgun (WGS) entry which is preliminary data.</text>
</comment>
<evidence type="ECO:0000256" key="4">
    <source>
        <dbReference type="ARBA" id="ARBA00022692"/>
    </source>
</evidence>
<dbReference type="PANTHER" id="PTHR42718:SF43">
    <property type="entry name" value="LINCOMYCIN RESISTANCE PROTEIN LMRB"/>
    <property type="match status" value="1"/>
</dbReference>
<feature type="transmembrane region" description="Helical" evidence="7">
    <location>
        <begin position="67"/>
        <end position="86"/>
    </location>
</feature>
<evidence type="ECO:0000313" key="10">
    <source>
        <dbReference type="Proteomes" id="UP001266807"/>
    </source>
</evidence>
<proteinExistence type="predicted"/>
<sequence length="266" mass="29374">MQQWISTKQLFTAAMVTFLAGTLIAAFAPTFSFLLTGRIVQAFGTGLMMPLMMNTILIIFPPEKRGAAMGLMGLVIMSAPALGPTLSGVIIDSLNWRWLFYILIPLAMISIFVGVKYLTNVMEITKPKIDILSIILSTLGFGGIVYSFSKSGDLGWSNPEVYWTLSVACLSLAWFIFRQLRIKNPILNLRTFKYPIFALMVVLMITMMMSMFSTMALLPMYLQGVLLLTAFKSGIIMLPGSIINSLMGPISGKLFDIFGPRVVIVP</sequence>
<feature type="transmembrane region" description="Helical" evidence="7">
    <location>
        <begin position="12"/>
        <end position="33"/>
    </location>
</feature>
<gene>
    <name evidence="9" type="ORF">J2W98_000147</name>
</gene>
<keyword evidence="2" id="KW-0813">Transport</keyword>
<dbReference type="EMBL" id="JAVDUG010000001">
    <property type="protein sequence ID" value="MDR6775900.1"/>
    <property type="molecule type" value="Genomic_DNA"/>
</dbReference>
<dbReference type="PRINTS" id="PR01036">
    <property type="entry name" value="TCRTETB"/>
</dbReference>
<evidence type="ECO:0000259" key="8">
    <source>
        <dbReference type="PROSITE" id="PS50850"/>
    </source>
</evidence>
<evidence type="ECO:0000256" key="7">
    <source>
        <dbReference type="SAM" id="Phobius"/>
    </source>
</evidence>
<feature type="transmembrane region" description="Helical" evidence="7">
    <location>
        <begin position="131"/>
        <end position="149"/>
    </location>
</feature>
<dbReference type="Proteomes" id="UP001266807">
    <property type="component" value="Unassembled WGS sequence"/>
</dbReference>
<feature type="transmembrane region" description="Helical" evidence="7">
    <location>
        <begin position="197"/>
        <end position="218"/>
    </location>
</feature>